<dbReference type="OrthoDB" id="639967at2"/>
<name>A0A4R1BIB8_9BACT</name>
<feature type="chain" id="PRO_5020396388" evidence="1">
    <location>
        <begin position="27"/>
        <end position="791"/>
    </location>
</feature>
<evidence type="ECO:0000256" key="1">
    <source>
        <dbReference type="SAM" id="SignalP"/>
    </source>
</evidence>
<protein>
    <submittedName>
        <fullName evidence="2">Uncharacterized protein</fullName>
    </submittedName>
</protein>
<evidence type="ECO:0000313" key="2">
    <source>
        <dbReference type="EMBL" id="TCJ17055.1"/>
    </source>
</evidence>
<reference evidence="2 3" key="1">
    <citation type="submission" date="2019-03" db="EMBL/GenBank/DDBJ databases">
        <authorList>
            <person name="Kim M.K.M."/>
        </authorList>
    </citation>
    <scope>NUCLEOTIDE SEQUENCE [LARGE SCALE GENOMIC DNA]</scope>
    <source>
        <strain evidence="2 3">17J68-12</strain>
    </source>
</reference>
<dbReference type="AlphaFoldDB" id="A0A4R1BIB8"/>
<feature type="signal peptide" evidence="1">
    <location>
        <begin position="1"/>
        <end position="26"/>
    </location>
</feature>
<proteinExistence type="predicted"/>
<dbReference type="EMBL" id="SJZI01000009">
    <property type="protein sequence ID" value="TCJ17055.1"/>
    <property type="molecule type" value="Genomic_DNA"/>
</dbReference>
<evidence type="ECO:0000313" key="3">
    <source>
        <dbReference type="Proteomes" id="UP000295334"/>
    </source>
</evidence>
<keyword evidence="1" id="KW-0732">Signal</keyword>
<gene>
    <name evidence="2" type="ORF">EPD60_07015</name>
</gene>
<organism evidence="2 3">
    <name type="scientific">Flaviaesturariibacter flavus</name>
    <dbReference type="NCBI Taxonomy" id="2502780"/>
    <lineage>
        <taxon>Bacteria</taxon>
        <taxon>Pseudomonadati</taxon>
        <taxon>Bacteroidota</taxon>
        <taxon>Chitinophagia</taxon>
        <taxon>Chitinophagales</taxon>
        <taxon>Chitinophagaceae</taxon>
        <taxon>Flaviaestuariibacter</taxon>
    </lineage>
</organism>
<dbReference type="Proteomes" id="UP000295334">
    <property type="component" value="Unassembled WGS sequence"/>
</dbReference>
<comment type="caution">
    <text evidence="2">The sequence shown here is derived from an EMBL/GenBank/DDBJ whole genome shotgun (WGS) entry which is preliminary data.</text>
</comment>
<accession>A0A4R1BIB8</accession>
<keyword evidence="3" id="KW-1185">Reference proteome</keyword>
<dbReference type="RefSeq" id="WP_131448259.1">
    <property type="nucleotide sequence ID" value="NZ_SJZI01000009.1"/>
</dbReference>
<sequence>MTPFLRFTLLSASLLALLLPKRTARACGFSVWPGTYRFWLLQPDIVEAPDLSPFYFASTYLYHDDLEQAARPDLAQNLAEWRAETGPGVTLSAIDTILNHTDPDDFPGGPDDAATNSFLRWLQTQGHEDALRYMQLSKEVESIAANPDPWEEQGPNVSAASVAAALRDLHHKSKSPFLQLRCAFQGIRVLGFSRDTLAQQQLYDAWVAPGPGNSWVKAAALYQLALQRSGPARGYLFAKAFAGGYRRSNCLIHFRSEDADAVLAMAGSRQEQATVLAMRAFNNRGRALGDIKRIRALERHHRDLSFLLLREINKIEDWLLTSKTSDFGWSATGPQPDYDYNNDRFLVPDLESNRRRDISYAMSLAVFLRDAARDVRGNERVLLHLYDAHLSLLLRNRSRARSELRLAESVRGLPRKLRTQVAVSRLLLDLEEDFGPETERRFMRLATASDSSLGVTDPDILRNQLVLYTARKLMARGDRVRGLLLLSQTNRALGELPISSYKGVYQFVGEEALPADYDAMIAVLDRARKSAFERFVTRAPFRSPEDMYLEARPDSSHGYWDRNRLLDYKASWYLRRQRPAEALPVLKAIPESYWHRYPYDDYYLGDPFYVNLFEKNEERDRLYPMTKPDLVRGLLRRERELQRGIQPARAALELGNAWFNMSYHGKSWLATRQYRSMYELEGNPYRTARVQRSAENDDYYGCKKARAYYETGWRHATDRRLKTFCYYMMQQCDRRWLDYLAAVAGIDESKRAPFRMPGEQALRRQGVDAAYFNDLVAECQVYAAFIRDYRR</sequence>